<protein>
    <submittedName>
        <fullName evidence="4">Gfo/Idh/MocA family oxidoreductase</fullName>
    </submittedName>
</protein>
<name>A0AAU7W4X6_9MICO</name>
<dbReference type="InterPro" id="IPR036291">
    <property type="entry name" value="NAD(P)-bd_dom_sf"/>
</dbReference>
<sequence>MPQRIVIIGAGGRGRDAYGRWAIEHPGEAIIVAVADIDDQRRSALATAAGGAAEYADWRDAVGDLGRLDADGVVIAVPDALHVDVALAVADAGVPFLLEKPAAPTLAELERLAGHAGRVAARLAIGHVLRFTPFWRTIKRVVDSGAIGQLITIEVRENIGYWHFAHSYVRGNWRKTAASSPMVLAKTSHDLDLIRWIAGSAPESLYSIGGLSWFRPEHAPPGAPEFCLDGCPAAETCPFFAPRYYVDALAGVHGHPVHLLGSDTSVAGRLAALRTGDYGRCVFRSDNDVADHQQTAIRFPGGLTATLTASAFTAENTRNVAITGSAGQLTGHMETGQLVIDLFSPGASLPEGLPLAEHEVTAKPPMNHARHRLRVAAPREDLGDHAGHAGGDAGLMAEFVAALGRGTVGSGELSFSTALDSHLMAFAAEESRLTGARVDFAEWVAGLGIAEGAPAGTGSAA</sequence>
<dbReference type="SUPFAM" id="SSF55347">
    <property type="entry name" value="Glyceraldehyde-3-phosphate dehydrogenase-like, C-terminal domain"/>
    <property type="match status" value="1"/>
</dbReference>
<gene>
    <name evidence="4" type="ORF">ABIQ69_12250</name>
</gene>
<organism evidence="4">
    <name type="scientific">Agromyces sp. G08B096</name>
    <dbReference type="NCBI Taxonomy" id="3156399"/>
    <lineage>
        <taxon>Bacteria</taxon>
        <taxon>Bacillati</taxon>
        <taxon>Actinomycetota</taxon>
        <taxon>Actinomycetes</taxon>
        <taxon>Micrococcales</taxon>
        <taxon>Microbacteriaceae</taxon>
        <taxon>Agromyces</taxon>
    </lineage>
</organism>
<evidence type="ECO:0000259" key="2">
    <source>
        <dbReference type="Pfam" id="PF01408"/>
    </source>
</evidence>
<keyword evidence="1" id="KW-0520">NAD</keyword>
<evidence type="ECO:0000313" key="4">
    <source>
        <dbReference type="EMBL" id="XBX81379.1"/>
    </source>
</evidence>
<feature type="domain" description="GFO/IDH/MocA-like oxidoreductase" evidence="3">
    <location>
        <begin position="135"/>
        <end position="210"/>
    </location>
</feature>
<dbReference type="InterPro" id="IPR000683">
    <property type="entry name" value="Gfo/Idh/MocA-like_OxRdtase_N"/>
</dbReference>
<accession>A0AAU7W4X6</accession>
<feature type="domain" description="Gfo/Idh/MocA-like oxidoreductase N-terminal" evidence="2">
    <location>
        <begin position="4"/>
        <end position="127"/>
    </location>
</feature>
<evidence type="ECO:0000256" key="1">
    <source>
        <dbReference type="ARBA" id="ARBA00023027"/>
    </source>
</evidence>
<dbReference type="InterPro" id="IPR055170">
    <property type="entry name" value="GFO_IDH_MocA-like_dom"/>
</dbReference>
<dbReference type="GO" id="GO:0000166">
    <property type="term" value="F:nucleotide binding"/>
    <property type="evidence" value="ECO:0007669"/>
    <property type="project" value="InterPro"/>
</dbReference>
<dbReference type="InterPro" id="IPR051450">
    <property type="entry name" value="Gfo/Idh/MocA_Oxidoreductases"/>
</dbReference>
<dbReference type="SUPFAM" id="SSF51735">
    <property type="entry name" value="NAD(P)-binding Rossmann-fold domains"/>
    <property type="match status" value="1"/>
</dbReference>
<dbReference type="Gene3D" id="3.40.50.720">
    <property type="entry name" value="NAD(P)-binding Rossmann-like Domain"/>
    <property type="match status" value="1"/>
</dbReference>
<dbReference type="PANTHER" id="PTHR43377:SF2">
    <property type="entry name" value="BINDING ROSSMANN FOLD OXIDOREDUCTASE, PUTATIVE (AFU_ORTHOLOGUE AFUA_4G00560)-RELATED"/>
    <property type="match status" value="1"/>
</dbReference>
<reference evidence="4" key="1">
    <citation type="submission" date="2024-05" db="EMBL/GenBank/DDBJ databases">
        <authorList>
            <person name="Yu L."/>
        </authorList>
    </citation>
    <scope>NUCLEOTIDE SEQUENCE</scope>
    <source>
        <strain evidence="4">G08B096</strain>
    </source>
</reference>
<dbReference type="Pfam" id="PF22725">
    <property type="entry name" value="GFO_IDH_MocA_C3"/>
    <property type="match status" value="1"/>
</dbReference>
<proteinExistence type="predicted"/>
<dbReference type="AlphaFoldDB" id="A0AAU7W4X6"/>
<dbReference type="Gene3D" id="3.30.360.10">
    <property type="entry name" value="Dihydrodipicolinate Reductase, domain 2"/>
    <property type="match status" value="1"/>
</dbReference>
<dbReference type="EMBL" id="CP158374">
    <property type="protein sequence ID" value="XBX81379.1"/>
    <property type="molecule type" value="Genomic_DNA"/>
</dbReference>
<dbReference type="RefSeq" id="WP_350347401.1">
    <property type="nucleotide sequence ID" value="NZ_CP158374.1"/>
</dbReference>
<dbReference type="PANTHER" id="PTHR43377">
    <property type="entry name" value="BILIVERDIN REDUCTASE A"/>
    <property type="match status" value="1"/>
</dbReference>
<dbReference type="Pfam" id="PF01408">
    <property type="entry name" value="GFO_IDH_MocA"/>
    <property type="match status" value="1"/>
</dbReference>
<evidence type="ECO:0000259" key="3">
    <source>
        <dbReference type="Pfam" id="PF22725"/>
    </source>
</evidence>